<dbReference type="EMBL" id="JANLCJ010000006">
    <property type="protein sequence ID" value="MCS5735405.1"/>
    <property type="molecule type" value="Genomic_DNA"/>
</dbReference>
<dbReference type="PANTHER" id="PTHR43643:SF3">
    <property type="entry name" value="HISTIDINOL-PHOSPHATE AMINOTRANSFERASE"/>
    <property type="match status" value="1"/>
</dbReference>
<sequence length="361" mass="38987">MTSAPLTPAGSPVRLRPEIVALPAYKQGEAAATGFKLSSNENPFDPLPGVLDAVDAVTRRMHRYPDASAGEITARLAASWDVETDEVIVGAGSVALLVQFTLAAAGQGDEVVYSWRSFEAYPWMTVLPGATAVPVPNTPDHRHDLVAMAAAVTDRTRLVIVCSPNNPTSAVVTKTEFEVFMAAVPSDVLVILDEAYAEFVTDPEAVSGRELVRRYPNLVMLRTFSKAYGLAGLRIGYGIGPTAVLAAARTTVMPLSLTDHAQTAAVASLDRADELHERVANIVARRDQVWNALVEQGWDVPRPHGNFVWFPTGARTDEAMAVFRSHDIIARAYLPDGVRVTIGEEESVQKLLYASQEIIGR</sequence>
<dbReference type="InterPro" id="IPR015424">
    <property type="entry name" value="PyrdxlP-dep_Trfase"/>
</dbReference>
<name>A0ABT2H632_9MICO</name>
<accession>A0ABT2H632</accession>
<keyword evidence="4 5" id="KW-0663">Pyridoxal phosphate</keyword>
<evidence type="ECO:0000259" key="6">
    <source>
        <dbReference type="Pfam" id="PF00155"/>
    </source>
</evidence>
<dbReference type="SUPFAM" id="SSF53383">
    <property type="entry name" value="PLP-dependent transferases"/>
    <property type="match status" value="1"/>
</dbReference>
<dbReference type="InterPro" id="IPR024892">
    <property type="entry name" value="ArAT"/>
</dbReference>
<evidence type="ECO:0000256" key="1">
    <source>
        <dbReference type="ARBA" id="ARBA00001933"/>
    </source>
</evidence>
<evidence type="ECO:0000313" key="7">
    <source>
        <dbReference type="EMBL" id="MCS5735405.1"/>
    </source>
</evidence>
<evidence type="ECO:0000256" key="5">
    <source>
        <dbReference type="RuleBase" id="RU003693"/>
    </source>
</evidence>
<dbReference type="InterPro" id="IPR015421">
    <property type="entry name" value="PyrdxlP-dep_Trfase_major"/>
</dbReference>
<dbReference type="InterPro" id="IPR050106">
    <property type="entry name" value="HistidinolP_aminotransfase"/>
</dbReference>
<evidence type="ECO:0000313" key="8">
    <source>
        <dbReference type="Proteomes" id="UP001165586"/>
    </source>
</evidence>
<dbReference type="InterPro" id="IPR015422">
    <property type="entry name" value="PyrdxlP-dep_Trfase_small"/>
</dbReference>
<dbReference type="PANTHER" id="PTHR43643">
    <property type="entry name" value="HISTIDINOL-PHOSPHATE AMINOTRANSFERASE 2"/>
    <property type="match status" value="1"/>
</dbReference>
<dbReference type="NCBIfam" id="NF002878">
    <property type="entry name" value="PRK03321.1"/>
    <property type="match status" value="1"/>
</dbReference>
<keyword evidence="2 7" id="KW-0032">Aminotransferase</keyword>
<keyword evidence="3 7" id="KW-0808">Transferase</keyword>
<evidence type="ECO:0000256" key="4">
    <source>
        <dbReference type="ARBA" id="ARBA00022898"/>
    </source>
</evidence>
<dbReference type="InterPro" id="IPR001917">
    <property type="entry name" value="Aminotrans_II_pyridoxalP_BS"/>
</dbReference>
<evidence type="ECO:0000256" key="3">
    <source>
        <dbReference type="ARBA" id="ARBA00022679"/>
    </source>
</evidence>
<keyword evidence="8" id="KW-1185">Reference proteome</keyword>
<comment type="similarity">
    <text evidence="5">Belongs to the class-II pyridoxal-phosphate-dependent aminotransferase family.</text>
</comment>
<reference evidence="7" key="1">
    <citation type="submission" date="2022-08" db="EMBL/GenBank/DDBJ databases">
        <authorList>
            <person name="Deng Y."/>
            <person name="Han X.-F."/>
            <person name="Zhang Y.-Q."/>
        </authorList>
    </citation>
    <scope>NUCLEOTIDE SEQUENCE</scope>
    <source>
        <strain evidence="7">CPCC 203386</strain>
    </source>
</reference>
<dbReference type="Gene3D" id="3.90.1150.10">
    <property type="entry name" value="Aspartate Aminotransferase, domain 1"/>
    <property type="match status" value="1"/>
</dbReference>
<dbReference type="RefSeq" id="WP_259540331.1">
    <property type="nucleotide sequence ID" value="NZ_JANLCJ010000006.1"/>
</dbReference>
<dbReference type="InterPro" id="IPR004839">
    <property type="entry name" value="Aminotransferase_I/II_large"/>
</dbReference>
<dbReference type="CDD" id="cd00609">
    <property type="entry name" value="AAT_like"/>
    <property type="match status" value="1"/>
</dbReference>
<comment type="cofactor">
    <cofactor evidence="1 5">
        <name>pyridoxal 5'-phosphate</name>
        <dbReference type="ChEBI" id="CHEBI:597326"/>
    </cofactor>
</comment>
<protein>
    <submittedName>
        <fullName evidence="7">Histidinol-phosphate transaminase</fullName>
        <ecNumber evidence="7">2.6.1.9</ecNumber>
    </submittedName>
</protein>
<comment type="caution">
    <text evidence="7">The sequence shown here is derived from an EMBL/GenBank/DDBJ whole genome shotgun (WGS) entry which is preliminary data.</text>
</comment>
<proteinExistence type="inferred from homology"/>
<dbReference type="Pfam" id="PF00155">
    <property type="entry name" value="Aminotran_1_2"/>
    <property type="match status" value="1"/>
</dbReference>
<dbReference type="GO" id="GO:0004400">
    <property type="term" value="F:histidinol-phosphate transaminase activity"/>
    <property type="evidence" value="ECO:0007669"/>
    <property type="project" value="UniProtKB-EC"/>
</dbReference>
<dbReference type="Gene3D" id="3.40.640.10">
    <property type="entry name" value="Type I PLP-dependent aspartate aminotransferase-like (Major domain)"/>
    <property type="match status" value="1"/>
</dbReference>
<dbReference type="PROSITE" id="PS00599">
    <property type="entry name" value="AA_TRANSFER_CLASS_2"/>
    <property type="match status" value="1"/>
</dbReference>
<dbReference type="Proteomes" id="UP001165586">
    <property type="component" value="Unassembled WGS sequence"/>
</dbReference>
<gene>
    <name evidence="7" type="ORF">N1032_16785</name>
</gene>
<dbReference type="EC" id="2.6.1.9" evidence="7"/>
<organism evidence="7 8">
    <name type="scientific">Herbiconiux daphne</name>
    <dbReference type="NCBI Taxonomy" id="2970914"/>
    <lineage>
        <taxon>Bacteria</taxon>
        <taxon>Bacillati</taxon>
        <taxon>Actinomycetota</taxon>
        <taxon>Actinomycetes</taxon>
        <taxon>Micrococcales</taxon>
        <taxon>Microbacteriaceae</taxon>
        <taxon>Herbiconiux</taxon>
    </lineage>
</organism>
<feature type="domain" description="Aminotransferase class I/classII large" evidence="6">
    <location>
        <begin position="35"/>
        <end position="352"/>
    </location>
</feature>
<evidence type="ECO:0000256" key="2">
    <source>
        <dbReference type="ARBA" id="ARBA00022576"/>
    </source>
</evidence>